<dbReference type="RefSeq" id="WP_031501489.1">
    <property type="nucleotide sequence ID" value="NZ_JASZ02000025.1"/>
</dbReference>
<reference evidence="1 2" key="1">
    <citation type="submission" date="2017-05" db="EMBL/GenBank/DDBJ databases">
        <title>Genome of Chryseobacterium haifense.</title>
        <authorList>
            <person name="Newman J.D."/>
        </authorList>
    </citation>
    <scope>NUCLEOTIDE SEQUENCE [LARGE SCALE GENOMIC DNA]</scope>
    <source>
        <strain evidence="1 2">DSM 19056</strain>
    </source>
</reference>
<comment type="caution">
    <text evidence="1">The sequence shown here is derived from an EMBL/GenBank/DDBJ whole genome shotgun (WGS) entry which is preliminary data.</text>
</comment>
<sequence length="372" mass="44092">MKKKILFELDFKNWAFYYLTKAWAEELREEYDFYYFTNDKYRVKPLKNISSQYYKLYNFLRNIQYNFLKKFSRVNHTLQFIHPSKKFSYPKHTHPYIYNFGGDEKPIDDKPEEFDYLFSMAYFFQYIAEHPFKGKKNIVGIFNDCYPHLGPEKDLKDRTFVNGLTREEFFNKYIKHYDYLLVANKNLENAYLPLTDKVQYCLGIYKQNEFGKIREEHNTFTLGWTGNPNRSVKGFYEVIVPAVEKVKATGRNIHLKTAFNFSYEDMITFYNDVDLAVIASDGDGAPTMFCEASLCGIPSISTRIGLPSMVIQDRVNGHFINRDIDEMADAIIYLFDNPDVIKKYASRIKEDYLNILDNKIQILNFKKILERA</sequence>
<proteinExistence type="predicted"/>
<organism evidence="1 2">
    <name type="scientific">Kaistella haifensis DSM 19056</name>
    <dbReference type="NCBI Taxonomy" id="1450526"/>
    <lineage>
        <taxon>Bacteria</taxon>
        <taxon>Pseudomonadati</taxon>
        <taxon>Bacteroidota</taxon>
        <taxon>Flavobacteriia</taxon>
        <taxon>Flavobacteriales</taxon>
        <taxon>Weeksellaceae</taxon>
        <taxon>Chryseobacterium group</taxon>
        <taxon>Kaistella</taxon>
    </lineage>
</organism>
<accession>A0A246B817</accession>
<dbReference type="EMBL" id="JASZ02000025">
    <property type="protein sequence ID" value="OWK97547.1"/>
    <property type="molecule type" value="Genomic_DNA"/>
</dbReference>
<keyword evidence="2" id="KW-1185">Reference proteome</keyword>
<dbReference type="PANTHER" id="PTHR12526">
    <property type="entry name" value="GLYCOSYLTRANSFERASE"/>
    <property type="match status" value="1"/>
</dbReference>
<dbReference type="Proteomes" id="UP000197587">
    <property type="component" value="Unassembled WGS sequence"/>
</dbReference>
<dbReference type="AlphaFoldDB" id="A0A246B817"/>
<dbReference type="SUPFAM" id="SSF53756">
    <property type="entry name" value="UDP-Glycosyltransferase/glycogen phosphorylase"/>
    <property type="match status" value="1"/>
</dbReference>
<dbReference type="Pfam" id="PF13692">
    <property type="entry name" value="Glyco_trans_1_4"/>
    <property type="match status" value="1"/>
</dbReference>
<protein>
    <recommendedName>
        <fullName evidence="3">Glycosyl transferase family 1 domain-containing protein</fullName>
    </recommendedName>
</protein>
<name>A0A246B817_9FLAO</name>
<evidence type="ECO:0008006" key="3">
    <source>
        <dbReference type="Google" id="ProtNLM"/>
    </source>
</evidence>
<gene>
    <name evidence="1" type="ORF">AP75_10465</name>
</gene>
<dbReference type="Gene3D" id="3.40.50.2000">
    <property type="entry name" value="Glycogen Phosphorylase B"/>
    <property type="match status" value="1"/>
</dbReference>
<evidence type="ECO:0000313" key="2">
    <source>
        <dbReference type="Proteomes" id="UP000197587"/>
    </source>
</evidence>
<evidence type="ECO:0000313" key="1">
    <source>
        <dbReference type="EMBL" id="OWK97547.1"/>
    </source>
</evidence>